<dbReference type="Proteomes" id="UP000724584">
    <property type="component" value="Unassembled WGS sequence"/>
</dbReference>
<dbReference type="EMBL" id="JAGIZQ010000001">
    <property type="protein sequence ID" value="KAH6651326.1"/>
    <property type="molecule type" value="Genomic_DNA"/>
</dbReference>
<evidence type="ECO:0000313" key="1">
    <source>
        <dbReference type="EMBL" id="KAH6651326.1"/>
    </source>
</evidence>
<keyword evidence="2" id="KW-1185">Reference proteome</keyword>
<protein>
    <submittedName>
        <fullName evidence="1">Uncharacterized protein</fullName>
    </submittedName>
</protein>
<reference evidence="1 2" key="1">
    <citation type="journal article" date="2021" name="Nat. Commun.">
        <title>Genetic determinants of endophytism in the Arabidopsis root mycobiome.</title>
        <authorList>
            <person name="Mesny F."/>
            <person name="Miyauchi S."/>
            <person name="Thiergart T."/>
            <person name="Pickel B."/>
            <person name="Atanasova L."/>
            <person name="Karlsson M."/>
            <person name="Huettel B."/>
            <person name="Barry K.W."/>
            <person name="Haridas S."/>
            <person name="Chen C."/>
            <person name="Bauer D."/>
            <person name="Andreopoulos W."/>
            <person name="Pangilinan J."/>
            <person name="LaButti K."/>
            <person name="Riley R."/>
            <person name="Lipzen A."/>
            <person name="Clum A."/>
            <person name="Drula E."/>
            <person name="Henrissat B."/>
            <person name="Kohler A."/>
            <person name="Grigoriev I.V."/>
            <person name="Martin F.M."/>
            <person name="Hacquard S."/>
        </authorList>
    </citation>
    <scope>NUCLEOTIDE SEQUENCE [LARGE SCALE GENOMIC DNA]</scope>
    <source>
        <strain evidence="1 2">MPI-SDFR-AT-0079</strain>
    </source>
</reference>
<sequence>MREHHKTLQPRAPPHHKRPSKTGYQETETSSAVAPAGITAPGSLPQHQLLTAPVYRACSRSIIRSHPAPDEQKKTQFRHITLQSNPLSINPTAIPSPLSCPHPGDPEKQIKTSRLYLSLLAGLPPSATRNNNNSPTWRTTGGAGGWLGHGSGRLHGATAPAGRGTLLVPPTSCGPLWPPLLWLPLAVGTRHGADGGRAMGGRVWECGCRRDRGWFLGGELMVFRFVSFFFLVSSFFVWFRGGREARVGGFGWVLPVLQPHSHGIFHRSVWVVHHR</sequence>
<proteinExistence type="predicted"/>
<comment type="caution">
    <text evidence="1">The sequence shown here is derived from an EMBL/GenBank/DDBJ whole genome shotgun (WGS) entry which is preliminary data.</text>
</comment>
<gene>
    <name evidence="1" type="ORF">F5144DRAFT_559137</name>
</gene>
<name>A0ACB7PTS0_9PEZI</name>
<organism evidence="1 2">
    <name type="scientific">Chaetomium tenue</name>
    <dbReference type="NCBI Taxonomy" id="1854479"/>
    <lineage>
        <taxon>Eukaryota</taxon>
        <taxon>Fungi</taxon>
        <taxon>Dikarya</taxon>
        <taxon>Ascomycota</taxon>
        <taxon>Pezizomycotina</taxon>
        <taxon>Sordariomycetes</taxon>
        <taxon>Sordariomycetidae</taxon>
        <taxon>Sordariales</taxon>
        <taxon>Chaetomiaceae</taxon>
        <taxon>Chaetomium</taxon>
    </lineage>
</organism>
<accession>A0ACB7PTS0</accession>
<evidence type="ECO:0000313" key="2">
    <source>
        <dbReference type="Proteomes" id="UP000724584"/>
    </source>
</evidence>